<dbReference type="Pfam" id="PF13524">
    <property type="entry name" value="Glyco_trans_1_2"/>
    <property type="match status" value="1"/>
</dbReference>
<name>A0A1X3FMN8_9BRAD</name>
<proteinExistence type="predicted"/>
<dbReference type="SUPFAM" id="SSF53756">
    <property type="entry name" value="UDP-Glycosyltransferase/glycogen phosphorylase"/>
    <property type="match status" value="1"/>
</dbReference>
<evidence type="ECO:0000313" key="3">
    <source>
        <dbReference type="EMBL" id="OSJ01677.1"/>
    </source>
</evidence>
<dbReference type="CDD" id="cd03801">
    <property type="entry name" value="GT4_PimA-like"/>
    <property type="match status" value="1"/>
</dbReference>
<dbReference type="Proteomes" id="UP000193884">
    <property type="component" value="Unassembled WGS sequence"/>
</dbReference>
<dbReference type="Gene3D" id="3.40.50.2000">
    <property type="entry name" value="Glycogen Phosphorylase B"/>
    <property type="match status" value="2"/>
</dbReference>
<reference evidence="5 6" key="1">
    <citation type="submission" date="2017-03" db="EMBL/GenBank/DDBJ databases">
        <title>Whole genome sequences of fourteen strains of Bradyrhizobium canariense and one strain of Bradyrhizobium japonicum isolated from Lupinus (Papilionoideae: Genisteae) species in Algeria.</title>
        <authorList>
            <person name="Crovadore J."/>
            <person name="Chekireb D."/>
            <person name="Brachmann A."/>
            <person name="Chablais R."/>
            <person name="Cochard B."/>
            <person name="Lefort F."/>
        </authorList>
    </citation>
    <scope>NUCLEOTIDE SEQUENCE [LARGE SCALE GENOMIC DNA]</scope>
    <source>
        <strain evidence="3 5">UBMA195</strain>
        <strain evidence="4 6">UBMAN05</strain>
    </source>
</reference>
<comment type="caution">
    <text evidence="3">The sequence shown here is derived from an EMBL/GenBank/DDBJ whole genome shotgun (WGS) entry which is preliminary data.</text>
</comment>
<evidence type="ECO:0000313" key="6">
    <source>
        <dbReference type="Proteomes" id="UP000193884"/>
    </source>
</evidence>
<keyword evidence="3" id="KW-0808">Transferase</keyword>
<dbReference type="Pfam" id="PF13439">
    <property type="entry name" value="Glyco_transf_4"/>
    <property type="match status" value="1"/>
</dbReference>
<feature type="domain" description="Spore protein YkvP/CgeB glycosyl transferase-like" evidence="2">
    <location>
        <begin position="204"/>
        <end position="353"/>
    </location>
</feature>
<dbReference type="RefSeq" id="WP_085360994.1">
    <property type="nucleotide sequence ID" value="NZ_NAFC01000168.1"/>
</dbReference>
<gene>
    <name evidence="4" type="ORF">BST63_09330</name>
    <name evidence="3" type="ORF">BSZ18_38375</name>
</gene>
<dbReference type="EMBL" id="NAFK01000147">
    <property type="protein sequence ID" value="OSJ31622.1"/>
    <property type="molecule type" value="Genomic_DNA"/>
</dbReference>
<dbReference type="Proteomes" id="UP000193553">
    <property type="component" value="Unassembled WGS sequence"/>
</dbReference>
<evidence type="ECO:0000313" key="4">
    <source>
        <dbReference type="EMBL" id="OSJ31622.1"/>
    </source>
</evidence>
<evidence type="ECO:0000259" key="2">
    <source>
        <dbReference type="Pfam" id="PF13524"/>
    </source>
</evidence>
<keyword evidence="6" id="KW-1185">Reference proteome</keyword>
<dbReference type="EMBL" id="NAFI01000190">
    <property type="protein sequence ID" value="OSJ01677.1"/>
    <property type="molecule type" value="Genomic_DNA"/>
</dbReference>
<feature type="domain" description="Glycosyltransferase subfamily 4-like N-terminal" evidence="1">
    <location>
        <begin position="17"/>
        <end position="167"/>
    </location>
</feature>
<dbReference type="GO" id="GO:0016757">
    <property type="term" value="F:glycosyltransferase activity"/>
    <property type="evidence" value="ECO:0007669"/>
    <property type="project" value="UniProtKB-ARBA"/>
</dbReference>
<accession>A0A1X3FMN8</accession>
<dbReference type="InterPro" id="IPR028098">
    <property type="entry name" value="Glyco_trans_4-like_N"/>
</dbReference>
<protein>
    <submittedName>
        <fullName evidence="3">Glycosyltransferase</fullName>
    </submittedName>
</protein>
<organism evidence="3 5">
    <name type="scientific">Bradyrhizobium canariense</name>
    <dbReference type="NCBI Taxonomy" id="255045"/>
    <lineage>
        <taxon>Bacteria</taxon>
        <taxon>Pseudomonadati</taxon>
        <taxon>Pseudomonadota</taxon>
        <taxon>Alphaproteobacteria</taxon>
        <taxon>Hyphomicrobiales</taxon>
        <taxon>Nitrobacteraceae</taxon>
        <taxon>Bradyrhizobium</taxon>
    </lineage>
</organism>
<evidence type="ECO:0000313" key="5">
    <source>
        <dbReference type="Proteomes" id="UP000193553"/>
    </source>
</evidence>
<dbReference type="OrthoDB" id="9813806at2"/>
<evidence type="ECO:0000259" key="1">
    <source>
        <dbReference type="Pfam" id="PF13439"/>
    </source>
</evidence>
<dbReference type="AlphaFoldDB" id="A0A1X3FMN8"/>
<dbReference type="InterPro" id="IPR055259">
    <property type="entry name" value="YkvP/CgeB_Glyco_trans-like"/>
</dbReference>
<sequence>MKCVLFYHAFTSCWNNGNAHFVRGYARELHALGHEVVVFEPIDGWSRLNAIREGGSQTMEDIPTLFPGIGIRRYDASLDLDEALHGADLVIVHEWNSPDLIADIGSRRAHGAPFTLLFHDTHHRAVSAPDELAQFDLDGFDGVLAFGEVLRQIYMKLGWADRAFTWHEAADIALYHPLPHIERTDDVVWIGNWGDGERSAELNEFLVEPVAELKLRAGVYGVRYSDAALATIQAGGIRYGGWLPAHWAPIAFAGARATVHVPRGPYVRLLPGIPTIRIFEAMACGIPLVSAPWSDAEGLFPEGAYLSASDGTAMKRALRALLDDRELWSATVETGLRAIKERHTCRHRAEQLVGIVQDLRASSQATQPLRYIGASA</sequence>